<accession>A0ABR9G0J5</accession>
<dbReference type="EMBL" id="RRZB01000034">
    <property type="protein sequence ID" value="MBE0464402.1"/>
    <property type="molecule type" value="Genomic_DNA"/>
</dbReference>
<keyword evidence="2" id="KW-1185">Reference proteome</keyword>
<sequence length="161" mass="18378">MSINDDEFMMQSSCYHDRLEMLVNALASDLKRELREILLSEVGKSHFHIALLIEKLVREVSGSDKNKENFLHLVGFGEAGYSSKGSEPDDEMQSLIKELNSLRSENLILKQWVSELKGKSKHLPTCSKQEFDVELSIRSQPSYSERALGLDFSLLEERNKS</sequence>
<proteinExistence type="predicted"/>
<gene>
    <name evidence="1" type="ORF">EI547_13185</name>
</gene>
<dbReference type="RefSeq" id="WP_192538900.1">
    <property type="nucleotide sequence ID" value="NZ_RRZB01000034.1"/>
</dbReference>
<evidence type="ECO:0000313" key="2">
    <source>
        <dbReference type="Proteomes" id="UP001645038"/>
    </source>
</evidence>
<comment type="caution">
    <text evidence="1">The sequence shown here is derived from an EMBL/GenBank/DDBJ whole genome shotgun (WGS) entry which is preliminary data.</text>
</comment>
<protein>
    <submittedName>
        <fullName evidence="1">Uncharacterized protein</fullName>
    </submittedName>
</protein>
<evidence type="ECO:0000313" key="1">
    <source>
        <dbReference type="EMBL" id="MBE0464402.1"/>
    </source>
</evidence>
<dbReference type="Proteomes" id="UP001645038">
    <property type="component" value="Unassembled WGS sequence"/>
</dbReference>
<name>A0ABR9G0J5_9GAMM</name>
<reference evidence="1 2" key="1">
    <citation type="submission" date="2020-07" db="EMBL/GenBank/DDBJ databases">
        <title>Halophilic bacteria isolated from french cheeses.</title>
        <authorList>
            <person name="Kothe C.I."/>
            <person name="Farah-Kraiem B."/>
            <person name="Renault P."/>
            <person name="Dridi B."/>
        </authorList>
    </citation>
    <scope>NUCLEOTIDE SEQUENCE [LARGE SCALE GENOMIC DNA]</scope>
    <source>
        <strain evidence="1 2">FME20</strain>
    </source>
</reference>
<organism evidence="1 2">
    <name type="scientific">Halomonas colorata</name>
    <dbReference type="NCBI Taxonomy" id="2742615"/>
    <lineage>
        <taxon>Bacteria</taxon>
        <taxon>Pseudomonadati</taxon>
        <taxon>Pseudomonadota</taxon>
        <taxon>Gammaproteobacteria</taxon>
        <taxon>Oceanospirillales</taxon>
        <taxon>Halomonadaceae</taxon>
        <taxon>Halomonas</taxon>
    </lineage>
</organism>